<dbReference type="CDD" id="cd04182">
    <property type="entry name" value="GT_2_like_f"/>
    <property type="match status" value="1"/>
</dbReference>
<organism evidence="2 3">
    <name type="scientific">Desulfobulbus propionicus (strain ATCC 33891 / DSM 2032 / VKM B-1956 / 1pr3)</name>
    <dbReference type="NCBI Taxonomy" id="577650"/>
    <lineage>
        <taxon>Bacteria</taxon>
        <taxon>Pseudomonadati</taxon>
        <taxon>Thermodesulfobacteriota</taxon>
        <taxon>Desulfobulbia</taxon>
        <taxon>Desulfobulbales</taxon>
        <taxon>Desulfobulbaceae</taxon>
        <taxon>Desulfobulbus</taxon>
    </lineage>
</organism>
<dbReference type="InterPro" id="IPR054703">
    <property type="entry name" value="Mop-rel"/>
</dbReference>
<dbReference type="InterPro" id="IPR025877">
    <property type="entry name" value="MobA-like_NTP_Trfase"/>
</dbReference>
<dbReference type="Pfam" id="PF12804">
    <property type="entry name" value="NTP_transf_3"/>
    <property type="match status" value="1"/>
</dbReference>
<dbReference type="PANTHER" id="PTHR43777:SF1">
    <property type="entry name" value="MOLYBDENUM COFACTOR CYTIDYLYLTRANSFERASE"/>
    <property type="match status" value="1"/>
</dbReference>
<dbReference type="Gene3D" id="3.90.550.10">
    <property type="entry name" value="Spore Coat Polysaccharide Biosynthesis Protein SpsA, Chain A"/>
    <property type="match status" value="1"/>
</dbReference>
<sequence length="388" mass="42320">MAPRLSALILAAGFSSRMGQLKALLPLATEGQQTVLQRCVELFRQCGIDEVVVVTGHRHEEVGAMARGVGARVAHNPNFASGMYSSIRAGVHDLRDGTSGFFLLPVDIPLVRCGTIKRLADAFVRHSGHIFYPLFAGRRGHPPLLAAELIPLIKRERQPEGGLRTLLAEVEAARPAMVQEVQVADAHIHFDMDTPEDYLAARHALHRQEYPASDECAAILDHIHPMTAKGLAHGQRVAEVAVALCNAVNRHGGKQLDADLCRASGLLHDLAKGHPEHEEEGARWLRQLGFARAAEIVAAHKDLDWRPGRAIGERELVHLADKLVRGSRMVDLSERFEEKLVLYGQDAEALRAIGERYQLAVGLAEAVAAEAGQPVAEILQTVGRPCSR</sequence>
<dbReference type="GO" id="GO:0016779">
    <property type="term" value="F:nucleotidyltransferase activity"/>
    <property type="evidence" value="ECO:0007669"/>
    <property type="project" value="UniProtKB-ARBA"/>
</dbReference>
<dbReference type="SMART" id="SM00471">
    <property type="entry name" value="HDc"/>
    <property type="match status" value="1"/>
</dbReference>
<dbReference type="PANTHER" id="PTHR43777">
    <property type="entry name" value="MOLYBDENUM COFACTOR CYTIDYLYLTRANSFERASE"/>
    <property type="match status" value="1"/>
</dbReference>
<keyword evidence="3" id="KW-1185">Reference proteome</keyword>
<reference evidence="2 3" key="1">
    <citation type="journal article" date="2011" name="Stand. Genomic Sci.">
        <title>Complete genome sequence of Desulfobulbus propionicus type strain (1pr3).</title>
        <authorList>
            <person name="Pagani I."/>
            <person name="Lapidus A."/>
            <person name="Nolan M."/>
            <person name="Lucas S."/>
            <person name="Hammon N."/>
            <person name="Deshpande S."/>
            <person name="Cheng J.F."/>
            <person name="Chertkov O."/>
            <person name="Davenport K."/>
            <person name="Tapia R."/>
            <person name="Han C."/>
            <person name="Goodwin L."/>
            <person name="Pitluck S."/>
            <person name="Liolios K."/>
            <person name="Mavromatis K."/>
            <person name="Ivanova N."/>
            <person name="Mikhailova N."/>
            <person name="Pati A."/>
            <person name="Chen A."/>
            <person name="Palaniappan K."/>
            <person name="Land M."/>
            <person name="Hauser L."/>
            <person name="Chang Y.J."/>
            <person name="Jeffries C.D."/>
            <person name="Detter J.C."/>
            <person name="Brambilla E."/>
            <person name="Kannan K.P."/>
            <person name="Djao O.D."/>
            <person name="Rohde M."/>
            <person name="Pukall R."/>
            <person name="Spring S."/>
            <person name="Goker M."/>
            <person name="Sikorski J."/>
            <person name="Woyke T."/>
            <person name="Bristow J."/>
            <person name="Eisen J.A."/>
            <person name="Markowitz V."/>
            <person name="Hugenholtz P."/>
            <person name="Kyrpides N.C."/>
            <person name="Klenk H.P."/>
        </authorList>
    </citation>
    <scope>NUCLEOTIDE SEQUENCE [LARGE SCALE GENOMIC DNA]</scope>
    <source>
        <strain evidence="3">ATCC 33891 / DSM 2032 / 1pr3</strain>
    </source>
</reference>
<dbReference type="SUPFAM" id="SSF109604">
    <property type="entry name" value="HD-domain/PDEase-like"/>
    <property type="match status" value="1"/>
</dbReference>
<gene>
    <name evidence="2" type="ordered locus">Despr_1628</name>
</gene>
<dbReference type="RefSeq" id="WP_015724321.1">
    <property type="nucleotide sequence ID" value="NC_014972.1"/>
</dbReference>
<dbReference type="InterPro" id="IPR003607">
    <property type="entry name" value="HD/PDEase_dom"/>
</dbReference>
<dbReference type="Gene3D" id="1.10.3210.10">
    <property type="entry name" value="Hypothetical protein af1432"/>
    <property type="match status" value="1"/>
</dbReference>
<accession>A0A7U3YLX1</accession>
<dbReference type="Proteomes" id="UP000006365">
    <property type="component" value="Chromosome"/>
</dbReference>
<dbReference type="EMBL" id="CP002364">
    <property type="protein sequence ID" value="ADW17780.1"/>
    <property type="molecule type" value="Genomic_DNA"/>
</dbReference>
<dbReference type="AlphaFoldDB" id="A0A7U3YLX1"/>
<name>A0A7U3YLX1_DESPD</name>
<dbReference type="InterPro" id="IPR006674">
    <property type="entry name" value="HD_domain"/>
</dbReference>
<dbReference type="InterPro" id="IPR029044">
    <property type="entry name" value="Nucleotide-diphossugar_trans"/>
</dbReference>
<feature type="domain" description="HD/PDEase" evidence="1">
    <location>
        <begin position="226"/>
        <end position="335"/>
    </location>
</feature>
<evidence type="ECO:0000313" key="3">
    <source>
        <dbReference type="Proteomes" id="UP000006365"/>
    </source>
</evidence>
<protein>
    <submittedName>
        <fullName evidence="2">Metal dependent phosphohydrolase</fullName>
    </submittedName>
</protein>
<evidence type="ECO:0000313" key="2">
    <source>
        <dbReference type="EMBL" id="ADW17780.1"/>
    </source>
</evidence>
<dbReference type="KEGG" id="dpr:Despr_1628"/>
<dbReference type="SUPFAM" id="SSF53448">
    <property type="entry name" value="Nucleotide-diphospho-sugar transferases"/>
    <property type="match status" value="1"/>
</dbReference>
<proteinExistence type="predicted"/>
<dbReference type="CDD" id="cd00077">
    <property type="entry name" value="HDc"/>
    <property type="match status" value="1"/>
</dbReference>
<evidence type="ECO:0000259" key="1">
    <source>
        <dbReference type="SMART" id="SM00471"/>
    </source>
</evidence>
<dbReference type="NCBIfam" id="NF045665">
    <property type="entry name" value="NTPtran_DVU1551"/>
    <property type="match status" value="1"/>
</dbReference>
<dbReference type="Pfam" id="PF01966">
    <property type="entry name" value="HD"/>
    <property type="match status" value="1"/>
</dbReference>